<dbReference type="Proteomes" id="UP000027395">
    <property type="component" value="Plasmid pPA115"/>
</dbReference>
<gene>
    <name evidence="1" type="ORF">A19Y_9019</name>
</gene>
<geneLocation type="plasmid" evidence="1 2">
    <name>pPA115</name>
</geneLocation>
<proteinExistence type="predicted"/>
<dbReference type="PATRIC" id="fig|388467.6.peg.4644"/>
<dbReference type="RefSeq" id="WP_052369738.1">
    <property type="nucleotide sequence ID" value="NZ_CM002804.1"/>
</dbReference>
<keyword evidence="2" id="KW-1185">Reference proteome</keyword>
<dbReference type="EMBL" id="CM002804">
    <property type="protein sequence ID" value="KEI65228.1"/>
    <property type="molecule type" value="Genomic_DNA"/>
</dbReference>
<keyword evidence="1" id="KW-0614">Plasmid</keyword>
<evidence type="ECO:0000313" key="1">
    <source>
        <dbReference type="EMBL" id="KEI65228.1"/>
    </source>
</evidence>
<reference evidence="1 2" key="1">
    <citation type="journal article" date="2014" name="Appl. Environ. Microbiol.">
        <title>Elucidation of insertion elements encoded on plasmids and in vitro construction of shuttle vectors from the toxic cyanobacterium Planktothrix.</title>
        <authorList>
            <person name="Christiansen G."/>
            <person name="Goesmann A."/>
            <person name="Kurmayer R."/>
        </authorList>
    </citation>
    <scope>NUCLEOTIDE SEQUENCE [LARGE SCALE GENOMIC DNA]</scope>
    <source>
        <strain evidence="1 2">NIVA-CYA 126/8</strain>
        <plasmid evidence="1">pPA115</plasmid>
    </source>
</reference>
<evidence type="ECO:0000313" key="2">
    <source>
        <dbReference type="Proteomes" id="UP000027395"/>
    </source>
</evidence>
<dbReference type="HOGENOM" id="CLU_1118343_0_0_3"/>
<organism evidence="1 2">
    <name type="scientific">Planktothrix agardhii (strain NIVA-CYA 126/8)</name>
    <dbReference type="NCBI Taxonomy" id="388467"/>
    <lineage>
        <taxon>Bacteria</taxon>
        <taxon>Bacillati</taxon>
        <taxon>Cyanobacteriota</taxon>
        <taxon>Cyanophyceae</taxon>
        <taxon>Oscillatoriophycideae</taxon>
        <taxon>Oscillatoriales</taxon>
        <taxon>Microcoleaceae</taxon>
        <taxon>Planktothrix</taxon>
    </lineage>
</organism>
<accession>A0A073CC67</accession>
<name>A0A073CC67_PLAA1</name>
<dbReference type="AlphaFoldDB" id="A0A073CC67"/>
<protein>
    <submittedName>
        <fullName evidence="1">Uncharacterized protein</fullName>
    </submittedName>
</protein>
<sequence length="272" mass="29788">MIRPRNLLKTARKVAGKAGKVAVSAVQTTGNVALGAGKVAVSAVQTTGNVALGAGKVAVSVLQTLDQTAKTSIIASIPQEIKQAIKQGKMLIPRPLIRTALREYFLQQKVTLVDLSLKQNQCLIFATTKKRGATIKIKVAVDIEEIEVKQSEPQETQVNPPEIYLKLVVVEPLNISGEGLLGTTFVWIVEKIGRGIFAIDPVPENLRGFRLAGNIISIPIKALNLTKDQQNYLKYVEYVKEVRFVDNAVELTLNTPQWVLQMLTEEEQLPSV</sequence>